<protein>
    <submittedName>
        <fullName evidence="1">DUF711 family protein</fullName>
    </submittedName>
</protein>
<dbReference type="EMBL" id="DSYK01000328">
    <property type="protein sequence ID" value="HGS21513.1"/>
    <property type="molecule type" value="Genomic_DNA"/>
</dbReference>
<dbReference type="Pfam" id="PF05167">
    <property type="entry name" value="DUF711"/>
    <property type="match status" value="1"/>
</dbReference>
<comment type="caution">
    <text evidence="1">The sequence shown here is derived from an EMBL/GenBank/DDBJ whole genome shotgun (WGS) entry which is preliminary data.</text>
</comment>
<dbReference type="Gene3D" id="3.20.70.20">
    <property type="match status" value="1"/>
</dbReference>
<dbReference type="AlphaFoldDB" id="A0A7C4KHP0"/>
<reference evidence="1" key="1">
    <citation type="journal article" date="2020" name="mSystems">
        <title>Genome- and Community-Level Interaction Insights into Carbon Utilization and Element Cycling Functions of Hydrothermarchaeota in Hydrothermal Sediment.</title>
        <authorList>
            <person name="Zhou Z."/>
            <person name="Liu Y."/>
            <person name="Xu W."/>
            <person name="Pan J."/>
            <person name="Luo Z.H."/>
            <person name="Li M."/>
        </authorList>
    </citation>
    <scope>NUCLEOTIDE SEQUENCE [LARGE SCALE GENOMIC DNA]</scope>
    <source>
        <strain evidence="1">SpSt-573</strain>
    </source>
</reference>
<dbReference type="PANTHER" id="PTHR37560">
    <property type="entry name" value="UPF0210 PROTEIN SPR0218"/>
    <property type="match status" value="1"/>
</dbReference>
<sequence>MKIRSITCFFDPRSPQSYAALDTLSQLAGEGRRLFDQAGIEVQTTRLASVPFPLLYPTEEVASAVRLAQTLEADARQRGFDYLSLGPALPAYPASFDLVIPILEATEAVFLGGQMASLRDGLSLPAVRACAQIIHRAARLRPDGFTNLRFGALANLAPHGPFLPGAYHAGERPAFALAVESADLAVAALRRATSLADARQRLITALEDAATSLASRAVHLSQKYNVDFKGIDFSLAPFPADWCSLGAALEALGLPALGVHGSVAAAAFLADTLDRGRWLHTGFNGLMLPVLEDSVLARRSSEGTLTVKDLLLYATMCGAGLDTVPLPGDASVEQLMGVLLDVASIALRLNKPLIARLMPIPGRQAGDEVVFDFEYFARGRVMALPADALQGLLAGEETVSILPRGSF</sequence>
<name>A0A7C4KHP0_9CHLR</name>
<dbReference type="InterPro" id="IPR007841">
    <property type="entry name" value="UPF0210"/>
</dbReference>
<gene>
    <name evidence="1" type="ORF">ENT37_06565</name>
</gene>
<evidence type="ECO:0000313" key="1">
    <source>
        <dbReference type="EMBL" id="HGS21513.1"/>
    </source>
</evidence>
<organism evidence="1">
    <name type="scientific">Anaerolinea thermolimosa</name>
    <dbReference type="NCBI Taxonomy" id="229919"/>
    <lineage>
        <taxon>Bacteria</taxon>
        <taxon>Bacillati</taxon>
        <taxon>Chloroflexota</taxon>
        <taxon>Anaerolineae</taxon>
        <taxon>Anaerolineales</taxon>
        <taxon>Anaerolineaceae</taxon>
        <taxon>Anaerolinea</taxon>
    </lineage>
</organism>
<proteinExistence type="predicted"/>
<accession>A0A7C4KHP0</accession>
<dbReference type="SUPFAM" id="SSF51998">
    <property type="entry name" value="PFL-like glycyl radical enzymes"/>
    <property type="match status" value="1"/>
</dbReference>
<dbReference type="PANTHER" id="PTHR37560:SF2">
    <property type="entry name" value="DUF711 DOMAIN-CONTAINING PROTEIN"/>
    <property type="match status" value="1"/>
</dbReference>